<dbReference type="PROSITE" id="PS51374">
    <property type="entry name" value="NDPK_LIKE"/>
    <property type="match status" value="1"/>
</dbReference>
<comment type="caution">
    <text evidence="1">Lacks conserved residue(s) required for the propagation of feature annotation.</text>
</comment>
<keyword evidence="4" id="KW-1185">Reference proteome</keyword>
<dbReference type="RefSeq" id="WP_229716065.1">
    <property type="nucleotide sequence ID" value="NZ_BMMX01000026.1"/>
</dbReference>
<dbReference type="InterPro" id="IPR036850">
    <property type="entry name" value="NDK-like_dom_sf"/>
</dbReference>
<dbReference type="SMART" id="SM00562">
    <property type="entry name" value="NDK"/>
    <property type="match status" value="1"/>
</dbReference>
<evidence type="ECO:0000259" key="2">
    <source>
        <dbReference type="SMART" id="SM00562"/>
    </source>
</evidence>
<keyword evidence="3" id="KW-0808">Transferase</keyword>
<reference evidence="3" key="1">
    <citation type="journal article" date="2014" name="Int. J. Syst. Evol. Microbiol.">
        <title>Complete genome sequence of Corynebacterium casei LMG S-19264T (=DSM 44701T), isolated from a smear-ripened cheese.</title>
        <authorList>
            <consortium name="US DOE Joint Genome Institute (JGI-PGF)"/>
            <person name="Walter F."/>
            <person name="Albersmeier A."/>
            <person name="Kalinowski J."/>
            <person name="Ruckert C."/>
        </authorList>
    </citation>
    <scope>NUCLEOTIDE SEQUENCE</scope>
    <source>
        <strain evidence="3">CGMCC 4.7299</strain>
    </source>
</reference>
<comment type="caution">
    <text evidence="3">The sequence shown here is derived from an EMBL/GenBank/DDBJ whole genome shotgun (WGS) entry which is preliminary data.</text>
</comment>
<dbReference type="Proteomes" id="UP000656042">
    <property type="component" value="Unassembled WGS sequence"/>
</dbReference>
<sequence>MTTAIDVDWTRWTVVLLKPDCIARDLVDPVLTWVGTEVTLVDQRLVTPTEQQIFAHYDDLLTTRRAHFTWVDVPADLRRTYVGRRVGIALGYAPNAAPRLRDLLGHYDPTHAGLLTIRGRFGQDSLRQAQAEHRLIANVIHSSDDPVGAEREFGIWYGPAHRHLLHPPTQGGQP</sequence>
<comment type="similarity">
    <text evidence="1">Belongs to the NDK family.</text>
</comment>
<accession>A0A8J3FQ44</accession>
<gene>
    <name evidence="3" type="ORF">GCM10012284_46310</name>
</gene>
<evidence type="ECO:0000256" key="1">
    <source>
        <dbReference type="PROSITE-ProRule" id="PRU00706"/>
    </source>
</evidence>
<dbReference type="SUPFAM" id="SSF54919">
    <property type="entry name" value="Nucleoside diphosphate kinase, NDK"/>
    <property type="match status" value="1"/>
</dbReference>
<evidence type="ECO:0000313" key="4">
    <source>
        <dbReference type="Proteomes" id="UP000656042"/>
    </source>
</evidence>
<dbReference type="EMBL" id="BMMX01000026">
    <property type="protein sequence ID" value="GGL06882.1"/>
    <property type="molecule type" value="Genomic_DNA"/>
</dbReference>
<feature type="domain" description="Nucleoside diphosphate kinase-like" evidence="2">
    <location>
        <begin position="10"/>
        <end position="164"/>
    </location>
</feature>
<proteinExistence type="inferred from homology"/>
<dbReference type="Pfam" id="PF00334">
    <property type="entry name" value="NDK"/>
    <property type="match status" value="1"/>
</dbReference>
<dbReference type="AlphaFoldDB" id="A0A8J3FQ44"/>
<organism evidence="3 4">
    <name type="scientific">Mangrovihabitans endophyticus</name>
    <dbReference type="NCBI Taxonomy" id="1751298"/>
    <lineage>
        <taxon>Bacteria</taxon>
        <taxon>Bacillati</taxon>
        <taxon>Actinomycetota</taxon>
        <taxon>Actinomycetes</taxon>
        <taxon>Micromonosporales</taxon>
        <taxon>Micromonosporaceae</taxon>
        <taxon>Mangrovihabitans</taxon>
    </lineage>
</organism>
<reference evidence="3" key="2">
    <citation type="submission" date="2020-09" db="EMBL/GenBank/DDBJ databases">
        <authorList>
            <person name="Sun Q."/>
            <person name="Zhou Y."/>
        </authorList>
    </citation>
    <scope>NUCLEOTIDE SEQUENCE</scope>
    <source>
        <strain evidence="3">CGMCC 4.7299</strain>
    </source>
</reference>
<dbReference type="Gene3D" id="3.30.70.141">
    <property type="entry name" value="Nucleoside diphosphate kinase-like domain"/>
    <property type="match status" value="1"/>
</dbReference>
<evidence type="ECO:0000313" key="3">
    <source>
        <dbReference type="EMBL" id="GGL06882.1"/>
    </source>
</evidence>
<keyword evidence="3" id="KW-0418">Kinase</keyword>
<dbReference type="GO" id="GO:0016301">
    <property type="term" value="F:kinase activity"/>
    <property type="evidence" value="ECO:0007669"/>
    <property type="project" value="UniProtKB-KW"/>
</dbReference>
<name>A0A8J3FQ44_9ACTN</name>
<protein>
    <submittedName>
        <fullName evidence="3">Nucleoside-diphosphate kinase</fullName>
    </submittedName>
</protein>
<dbReference type="InterPro" id="IPR034907">
    <property type="entry name" value="NDK-like_dom"/>
</dbReference>